<evidence type="ECO:0000313" key="3">
    <source>
        <dbReference type="Proteomes" id="UP001626550"/>
    </source>
</evidence>
<accession>A0ABD2QD40</accession>
<dbReference type="AlphaFoldDB" id="A0ABD2QD40"/>
<dbReference type="EMBL" id="JBJKFK010000379">
    <property type="protein sequence ID" value="KAL3317468.1"/>
    <property type="molecule type" value="Genomic_DNA"/>
</dbReference>
<gene>
    <name evidence="2" type="ORF">Ciccas_003880</name>
</gene>
<proteinExistence type="predicted"/>
<evidence type="ECO:0000256" key="1">
    <source>
        <dbReference type="SAM" id="MobiDB-lite"/>
    </source>
</evidence>
<dbReference type="InterPro" id="IPR039868">
    <property type="entry name" value="ARMD3-like"/>
</dbReference>
<reference evidence="2 3" key="1">
    <citation type="submission" date="2024-11" db="EMBL/GenBank/DDBJ databases">
        <title>Adaptive evolution of stress response genes in parasites aligns with host niche diversity.</title>
        <authorList>
            <person name="Hahn C."/>
            <person name="Resl P."/>
        </authorList>
    </citation>
    <scope>NUCLEOTIDE SEQUENCE [LARGE SCALE GENOMIC DNA]</scope>
    <source>
        <strain evidence="2">EGGRZ-B1_66</strain>
        <tissue evidence="2">Body</tissue>
    </source>
</reference>
<dbReference type="Proteomes" id="UP001626550">
    <property type="component" value="Unassembled WGS sequence"/>
</dbReference>
<protein>
    <submittedName>
        <fullName evidence="2">Uncharacterized protein</fullName>
    </submittedName>
</protein>
<evidence type="ECO:0000313" key="2">
    <source>
        <dbReference type="EMBL" id="KAL3317468.1"/>
    </source>
</evidence>
<keyword evidence="3" id="KW-1185">Reference proteome</keyword>
<dbReference type="PANTHER" id="PTHR13608:SF3">
    <property type="entry name" value="ARMADILLO-LIKE HELICAL DOMAIN-CONTAINING PROTEIN 3"/>
    <property type="match status" value="1"/>
</dbReference>
<sequence length="377" mass="42459">MFLSLLEKIPLDSIEILQHPLKQLYDQALKTATQNQLWLRVACAMETVDCVLLGFTSMRQMHPEEESLHYIDEFLSDSANCQGLKKVIFQNISETRPLTIRLLSLNCLFTWILVSFTHLPHSLITSVSFCVSQALNSVNSEFKTRAFSQTGFFSNWFGTKFVVDLPATLHTSSTTAFILCLYEIFKRHLDFCSNMLLYSHIVNGAEELQIEPLTELVQDEGTISDGSTTGSLENEHGGLENSSPSLDINSLSINSYNSLESDPSKPPCTFSNVLSDLIEYTSIIMLEPKVSDLKICTRLCLLLLRLIVENKFAALIIHDIQISFKTVIHKKRKSYKAGGSFEPVEVKTAPGVILILDLVIQYMSTHMLRSFPVETYV</sequence>
<organism evidence="2 3">
    <name type="scientific">Cichlidogyrus casuarinus</name>
    <dbReference type="NCBI Taxonomy" id="1844966"/>
    <lineage>
        <taxon>Eukaryota</taxon>
        <taxon>Metazoa</taxon>
        <taxon>Spiralia</taxon>
        <taxon>Lophotrochozoa</taxon>
        <taxon>Platyhelminthes</taxon>
        <taxon>Monogenea</taxon>
        <taxon>Monopisthocotylea</taxon>
        <taxon>Dactylogyridea</taxon>
        <taxon>Ancyrocephalidae</taxon>
        <taxon>Cichlidogyrus</taxon>
    </lineage>
</organism>
<comment type="caution">
    <text evidence="2">The sequence shown here is derived from an EMBL/GenBank/DDBJ whole genome shotgun (WGS) entry which is preliminary data.</text>
</comment>
<dbReference type="PANTHER" id="PTHR13608">
    <property type="entry name" value="ARMADILLO-LIKE HELICAL DOMAIN-CONTAINING PROTEIN 3"/>
    <property type="match status" value="1"/>
</dbReference>
<name>A0ABD2QD40_9PLAT</name>
<feature type="region of interest" description="Disordered" evidence="1">
    <location>
        <begin position="224"/>
        <end position="246"/>
    </location>
</feature>